<protein>
    <submittedName>
        <fullName evidence="1">Uncharacterized protein</fullName>
    </submittedName>
</protein>
<dbReference type="EMBL" id="GGEC01066828">
    <property type="protein sequence ID" value="MBX47312.1"/>
    <property type="molecule type" value="Transcribed_RNA"/>
</dbReference>
<dbReference type="AlphaFoldDB" id="A0A2P2NXX2"/>
<evidence type="ECO:0000313" key="1">
    <source>
        <dbReference type="EMBL" id="MBX47312.1"/>
    </source>
</evidence>
<name>A0A2P2NXX2_RHIMU</name>
<sequence length="28" mass="3239">MFKSSIHENLVKKKLVLCLLPNRTGKIK</sequence>
<proteinExistence type="predicted"/>
<reference evidence="1" key="1">
    <citation type="submission" date="2018-02" db="EMBL/GenBank/DDBJ databases">
        <title>Rhizophora mucronata_Transcriptome.</title>
        <authorList>
            <person name="Meera S.P."/>
            <person name="Sreeshan A."/>
            <person name="Augustine A."/>
        </authorList>
    </citation>
    <scope>NUCLEOTIDE SEQUENCE</scope>
    <source>
        <tissue evidence="1">Leaf</tissue>
    </source>
</reference>
<organism evidence="1">
    <name type="scientific">Rhizophora mucronata</name>
    <name type="common">Asiatic mangrove</name>
    <dbReference type="NCBI Taxonomy" id="61149"/>
    <lineage>
        <taxon>Eukaryota</taxon>
        <taxon>Viridiplantae</taxon>
        <taxon>Streptophyta</taxon>
        <taxon>Embryophyta</taxon>
        <taxon>Tracheophyta</taxon>
        <taxon>Spermatophyta</taxon>
        <taxon>Magnoliopsida</taxon>
        <taxon>eudicotyledons</taxon>
        <taxon>Gunneridae</taxon>
        <taxon>Pentapetalae</taxon>
        <taxon>rosids</taxon>
        <taxon>fabids</taxon>
        <taxon>Malpighiales</taxon>
        <taxon>Rhizophoraceae</taxon>
        <taxon>Rhizophora</taxon>
    </lineage>
</organism>
<accession>A0A2P2NXX2</accession>